<evidence type="ECO:0000313" key="5">
    <source>
        <dbReference type="EMBL" id="HJF13330.1"/>
    </source>
</evidence>
<reference evidence="5" key="2">
    <citation type="submission" date="2021-09" db="EMBL/GenBank/DDBJ databases">
        <authorList>
            <person name="Gilroy R."/>
        </authorList>
    </citation>
    <scope>NUCLEOTIDE SEQUENCE</scope>
    <source>
        <strain evidence="5">ChiHjej13B12-14962</strain>
    </source>
</reference>
<dbReference type="RefSeq" id="WP_303901403.1">
    <property type="nucleotide sequence ID" value="NZ_DYXC01000012.1"/>
</dbReference>
<feature type="domain" description="N-acetyltransferase" evidence="4">
    <location>
        <begin position="14"/>
        <end position="173"/>
    </location>
</feature>
<evidence type="ECO:0000256" key="3">
    <source>
        <dbReference type="ARBA" id="ARBA00038502"/>
    </source>
</evidence>
<accession>A0A921FK41</accession>
<dbReference type="Proteomes" id="UP000703315">
    <property type="component" value="Unassembled WGS sequence"/>
</dbReference>
<proteinExistence type="inferred from homology"/>
<name>A0A921FK41_9MICC</name>
<dbReference type="EMBL" id="DYXC01000012">
    <property type="protein sequence ID" value="HJF13330.1"/>
    <property type="molecule type" value="Genomic_DNA"/>
</dbReference>
<keyword evidence="1" id="KW-0808">Transferase</keyword>
<evidence type="ECO:0000259" key="4">
    <source>
        <dbReference type="PROSITE" id="PS51186"/>
    </source>
</evidence>
<organism evidence="5 6">
    <name type="scientific">Enteractinococcus helveticum</name>
    <dbReference type="NCBI Taxonomy" id="1837282"/>
    <lineage>
        <taxon>Bacteria</taxon>
        <taxon>Bacillati</taxon>
        <taxon>Actinomycetota</taxon>
        <taxon>Actinomycetes</taxon>
        <taxon>Micrococcales</taxon>
        <taxon>Micrococcaceae</taxon>
    </lineage>
</organism>
<protein>
    <submittedName>
        <fullName evidence="5">GNAT family N-acetyltransferase</fullName>
    </submittedName>
</protein>
<evidence type="ECO:0000313" key="6">
    <source>
        <dbReference type="Proteomes" id="UP000703315"/>
    </source>
</evidence>
<reference evidence="5" key="1">
    <citation type="journal article" date="2021" name="PeerJ">
        <title>Extensive microbial diversity within the chicken gut microbiome revealed by metagenomics and culture.</title>
        <authorList>
            <person name="Gilroy R."/>
            <person name="Ravi A."/>
            <person name="Getino M."/>
            <person name="Pursley I."/>
            <person name="Horton D.L."/>
            <person name="Alikhan N.F."/>
            <person name="Baker D."/>
            <person name="Gharbi K."/>
            <person name="Hall N."/>
            <person name="Watson M."/>
            <person name="Adriaenssens E.M."/>
            <person name="Foster-Nyarko E."/>
            <person name="Jarju S."/>
            <person name="Secka A."/>
            <person name="Antonio M."/>
            <person name="Oren A."/>
            <person name="Chaudhuri R.R."/>
            <person name="La Ragione R."/>
            <person name="Hildebrand F."/>
            <person name="Pallen M.J."/>
        </authorList>
    </citation>
    <scope>NUCLEOTIDE SEQUENCE</scope>
    <source>
        <strain evidence="5">ChiHjej13B12-14962</strain>
    </source>
</reference>
<evidence type="ECO:0000256" key="2">
    <source>
        <dbReference type="ARBA" id="ARBA00023315"/>
    </source>
</evidence>
<comment type="caution">
    <text evidence="5">The sequence shown here is derived from an EMBL/GenBank/DDBJ whole genome shotgun (WGS) entry which is preliminary data.</text>
</comment>
<gene>
    <name evidence="5" type="ORF">K8V32_00805</name>
</gene>
<comment type="similarity">
    <text evidence="3">Belongs to the acetyltransferase family. RimJ subfamily.</text>
</comment>
<dbReference type="PROSITE" id="PS51186">
    <property type="entry name" value="GNAT"/>
    <property type="match status" value="1"/>
</dbReference>
<dbReference type="SUPFAM" id="SSF55729">
    <property type="entry name" value="Acyl-CoA N-acyltransferases (Nat)"/>
    <property type="match status" value="1"/>
</dbReference>
<dbReference type="InterPro" id="IPR051531">
    <property type="entry name" value="N-acetyltransferase"/>
</dbReference>
<evidence type="ECO:0000256" key="1">
    <source>
        <dbReference type="ARBA" id="ARBA00022679"/>
    </source>
</evidence>
<dbReference type="InterPro" id="IPR000182">
    <property type="entry name" value="GNAT_dom"/>
</dbReference>
<dbReference type="AlphaFoldDB" id="A0A921FK41"/>
<dbReference type="PANTHER" id="PTHR43792:SF8">
    <property type="entry name" value="[RIBOSOMAL PROTEIN US5]-ALANINE N-ACETYLTRANSFERASE"/>
    <property type="match status" value="1"/>
</dbReference>
<dbReference type="Pfam" id="PF13302">
    <property type="entry name" value="Acetyltransf_3"/>
    <property type="match status" value="1"/>
</dbReference>
<dbReference type="Gene3D" id="3.40.630.30">
    <property type="match status" value="1"/>
</dbReference>
<dbReference type="GO" id="GO:0016747">
    <property type="term" value="F:acyltransferase activity, transferring groups other than amino-acyl groups"/>
    <property type="evidence" value="ECO:0007669"/>
    <property type="project" value="InterPro"/>
</dbReference>
<dbReference type="InterPro" id="IPR016181">
    <property type="entry name" value="Acyl_CoA_acyltransferase"/>
</dbReference>
<dbReference type="PANTHER" id="PTHR43792">
    <property type="entry name" value="GNAT FAMILY, PUTATIVE (AFU_ORTHOLOGUE AFUA_3G00765)-RELATED-RELATED"/>
    <property type="match status" value="1"/>
</dbReference>
<keyword evidence="2" id="KW-0012">Acyltransferase</keyword>
<sequence>MIDSSLLPLSSDHVRLRALEHKDAEAFAGGSADPLVREYGHLPQPNYTTDSVVKMIREEATPGLERGDLAVLAIADSNDNFAGSLVLFKVTDDEAEVGFWLHPNFRGVGLSSSAVALAAQLALRSGLVRLFARTAVENIASQRVLAQAEFEETNRSADVAPSGEKLDLVHFQRNL</sequence>